<dbReference type="InterPro" id="IPR026032">
    <property type="entry name" value="HcaT-like"/>
</dbReference>
<keyword evidence="3" id="KW-1003">Cell membrane</keyword>
<dbReference type="SUPFAM" id="SSF103473">
    <property type="entry name" value="MFS general substrate transporter"/>
    <property type="match status" value="1"/>
</dbReference>
<dbReference type="Pfam" id="PF12832">
    <property type="entry name" value="MFS_1_like"/>
    <property type="match status" value="1"/>
</dbReference>
<keyword evidence="5" id="KW-0812">Transmembrane</keyword>
<evidence type="ECO:0000256" key="4">
    <source>
        <dbReference type="ARBA" id="ARBA00022519"/>
    </source>
</evidence>
<organism evidence="9 10">
    <name type="scientific">Caldimonas thermodepolymerans</name>
    <dbReference type="NCBI Taxonomy" id="215580"/>
    <lineage>
        <taxon>Bacteria</taxon>
        <taxon>Pseudomonadati</taxon>
        <taxon>Pseudomonadota</taxon>
        <taxon>Betaproteobacteria</taxon>
        <taxon>Burkholderiales</taxon>
        <taxon>Sphaerotilaceae</taxon>
        <taxon>Caldimonas</taxon>
    </lineage>
</organism>
<feature type="domain" description="Major facilitator superfamily associated" evidence="8">
    <location>
        <begin position="15"/>
        <end position="376"/>
    </location>
</feature>
<evidence type="ECO:0000256" key="1">
    <source>
        <dbReference type="ARBA" id="ARBA00004429"/>
    </source>
</evidence>
<dbReference type="InterPro" id="IPR036259">
    <property type="entry name" value="MFS_trans_sf"/>
</dbReference>
<evidence type="ECO:0000313" key="10">
    <source>
        <dbReference type="Proteomes" id="UP000239406"/>
    </source>
</evidence>
<evidence type="ECO:0000256" key="6">
    <source>
        <dbReference type="ARBA" id="ARBA00022989"/>
    </source>
</evidence>
<accession>A0A2S5T134</accession>
<keyword evidence="7" id="KW-0472">Membrane</keyword>
<dbReference type="NCBIfam" id="NF037955">
    <property type="entry name" value="mfs"/>
    <property type="match status" value="1"/>
</dbReference>
<proteinExistence type="predicted"/>
<keyword evidence="10" id="KW-1185">Reference proteome</keyword>
<dbReference type="GO" id="GO:0005886">
    <property type="term" value="C:plasma membrane"/>
    <property type="evidence" value="ECO:0007669"/>
    <property type="project" value="UniProtKB-SubCell"/>
</dbReference>
<reference evidence="9 10" key="1">
    <citation type="submission" date="2018-02" db="EMBL/GenBank/DDBJ databases">
        <title>Reclassifiation of [Polyangium] brachysporum DSM 7029 as Guopingzhaonella breviflexa gen. nov., sp. nov., a member of the family Comamonadaceae.</title>
        <authorList>
            <person name="Tang B."/>
        </authorList>
    </citation>
    <scope>NUCLEOTIDE SEQUENCE [LARGE SCALE GENOMIC DNA]</scope>
    <source>
        <strain evidence="9 10">DSM 15344</strain>
    </source>
</reference>
<dbReference type="Gene3D" id="1.20.1250.20">
    <property type="entry name" value="MFS general substrate transporter like domains"/>
    <property type="match status" value="2"/>
</dbReference>
<evidence type="ECO:0000313" key="9">
    <source>
        <dbReference type="EMBL" id="PPE68731.1"/>
    </source>
</evidence>
<comment type="subcellular location">
    <subcellularLocation>
        <location evidence="1">Cell inner membrane</location>
        <topology evidence="1">Multi-pass membrane protein</topology>
    </subcellularLocation>
</comment>
<dbReference type="InterPro" id="IPR024989">
    <property type="entry name" value="MFS_assoc_dom"/>
</dbReference>
<name>A0A2S5T134_9BURK</name>
<keyword evidence="4" id="KW-0997">Cell inner membrane</keyword>
<dbReference type="PIRSF" id="PIRSF004925">
    <property type="entry name" value="HcaT"/>
    <property type="match status" value="1"/>
</dbReference>
<dbReference type="PANTHER" id="PTHR23522:SF10">
    <property type="entry name" value="3-PHENYLPROPIONIC ACID TRANSPORTER-RELATED"/>
    <property type="match status" value="1"/>
</dbReference>
<dbReference type="EMBL" id="PSNY01000020">
    <property type="protein sequence ID" value="PPE68731.1"/>
    <property type="molecule type" value="Genomic_DNA"/>
</dbReference>
<dbReference type="Proteomes" id="UP000239406">
    <property type="component" value="Unassembled WGS sequence"/>
</dbReference>
<evidence type="ECO:0000256" key="5">
    <source>
        <dbReference type="ARBA" id="ARBA00022692"/>
    </source>
</evidence>
<dbReference type="GO" id="GO:0015528">
    <property type="term" value="F:lactose:proton symporter activity"/>
    <property type="evidence" value="ECO:0007669"/>
    <property type="project" value="TreeGrafter"/>
</dbReference>
<evidence type="ECO:0000256" key="7">
    <source>
        <dbReference type="ARBA" id="ARBA00023136"/>
    </source>
</evidence>
<gene>
    <name evidence="9" type="ORF">C1702_15405</name>
</gene>
<dbReference type="RefSeq" id="WP_104358608.1">
    <property type="nucleotide sequence ID" value="NZ_CP064338.1"/>
</dbReference>
<keyword evidence="6" id="KW-1133">Transmembrane helix</keyword>
<dbReference type="PANTHER" id="PTHR23522">
    <property type="entry name" value="BLL5896 PROTEIN"/>
    <property type="match status" value="1"/>
</dbReference>
<evidence type="ECO:0000256" key="2">
    <source>
        <dbReference type="ARBA" id="ARBA00022448"/>
    </source>
</evidence>
<dbReference type="GO" id="GO:0030395">
    <property type="term" value="F:lactose binding"/>
    <property type="evidence" value="ECO:0007669"/>
    <property type="project" value="TreeGrafter"/>
</dbReference>
<evidence type="ECO:0000259" key="8">
    <source>
        <dbReference type="Pfam" id="PF12832"/>
    </source>
</evidence>
<evidence type="ECO:0000256" key="3">
    <source>
        <dbReference type="ARBA" id="ARBA00022475"/>
    </source>
</evidence>
<dbReference type="AlphaFoldDB" id="A0A2S5T134"/>
<comment type="caution">
    <text evidence="9">The sequence shown here is derived from an EMBL/GenBank/DDBJ whole genome shotgun (WGS) entry which is preliminary data.</text>
</comment>
<protein>
    <submittedName>
        <fullName evidence="9">MFS transporter</fullName>
    </submittedName>
</protein>
<keyword evidence="2" id="KW-0813">Transport</keyword>
<sequence>MPTGPAATAPRGDLWRFAALSGVYFAFIGYFNPYLPLWLSELGFGAFTIGALVAVQSATRVVAPYAWAWVADHTGRRIRLLRIASTAACLCGAGLLPTPGWIAPHAGYVGLVLFLMFMNTSAMMPMAEAALAQRVSTERGLDVGRYGRIRVWGSIGFIVTVVAFGFWFDRMGLRWFAPGVVLILFALVLACRQLPADKAADEGAPAAPPLRPVLAQRPVRWFFASAFFMVLAHMSLYAFFSLHLDALGYGRDAVGLLWAVSVVAEIGWFLVQGRWIGHGTLERWLAFACAVAALRFAATAAFGASLTVMLLAQAAHAITFAAHHSVCMAWITRHFPGRLRARGQALYTVLGYGLPGVLGGVAGGALSEAAGYAAVFWAAAAAGALAALAAWRVGQAAHKALSATES</sequence>